<organism evidence="1 2">
    <name type="scientific">Trypanosoma vivax (strain Y486)</name>
    <dbReference type="NCBI Taxonomy" id="1055687"/>
    <lineage>
        <taxon>Eukaryota</taxon>
        <taxon>Discoba</taxon>
        <taxon>Euglenozoa</taxon>
        <taxon>Kinetoplastea</taxon>
        <taxon>Metakinetoplastina</taxon>
        <taxon>Trypanosomatida</taxon>
        <taxon>Trypanosomatidae</taxon>
        <taxon>Trypanosoma</taxon>
        <taxon>Duttonella</taxon>
    </lineage>
</organism>
<gene>
    <name evidence="1" type="ORF">TvY486_0034150</name>
</gene>
<dbReference type="SUPFAM" id="SSF56219">
    <property type="entry name" value="DNase I-like"/>
    <property type="match status" value="1"/>
</dbReference>
<dbReference type="VEuPathDB" id="TriTrypDB:TvY486_0034150"/>
<dbReference type="Proteomes" id="UP000009027">
    <property type="component" value="Unassembled WGS sequence"/>
</dbReference>
<evidence type="ECO:0000313" key="2">
    <source>
        <dbReference type="Proteomes" id="UP000009027"/>
    </source>
</evidence>
<dbReference type="AlphaFoldDB" id="F9WSM7"/>
<evidence type="ECO:0000313" key="1">
    <source>
        <dbReference type="EMBL" id="CCD20566.1"/>
    </source>
</evidence>
<dbReference type="Gene3D" id="3.60.10.10">
    <property type="entry name" value="Endonuclease/exonuclease/phosphatase"/>
    <property type="match status" value="1"/>
</dbReference>
<evidence type="ECO:0008006" key="3">
    <source>
        <dbReference type="Google" id="ProtNLM"/>
    </source>
</evidence>
<accession>F9WSM7</accession>
<keyword evidence="2" id="KW-1185">Reference proteome</keyword>
<protein>
    <recommendedName>
        <fullName evidence="3">Reverse transcriptase (RNA-dependent DNA polymerase)</fullName>
    </recommendedName>
</protein>
<sequence length="486" mass="53812">MQHHRHSAVNEVVRILPCTCGRATLDARRIPLLTCGDVGCIPDPLIRGAQWNSGGLSQSKRVALERKLHEDMVLFCLLQETHLASAECAALKIGEYQHVGQARTPHGGGVSILVRDGVGVEEGVLEKKVPERKTVTLRFSANANLTSTSAYFRKKADISSVSLDALLGTSGSLVVGAGVNSIHVLWDPLRPSDDKGECIVDWCVRNGLSIANTGSATRRQPGTAALSSPDITLCRDCEISNWKSALSPDSDRYWITFCAFVDTSLDVIAPSKPARALYAWNKARWNEFRKLSDEFIFRRMKRSDKGTDAMSEAVRRGIRMAAKTTVPKRKGVAPPFWTPELTKLDKMVQECKNERKRDALILWRRKVLADTALGRWKENVAKLSATDSASWNLVTSIYAPRPLTSLVLVVDGHPLTKRQQAQALAQMYMVRPTKAPHAPDMKIPRTRRSAFQPITEAELDVALRELSSSTAPFDDEIHCEELKQLG</sequence>
<feature type="non-terminal residue" evidence="1">
    <location>
        <position position="486"/>
    </location>
</feature>
<reference evidence="1 2" key="1">
    <citation type="journal article" date="2012" name="Proc. Natl. Acad. Sci. U.S.A.">
        <title>Antigenic diversity is generated by distinct evolutionary mechanisms in African trypanosome species.</title>
        <authorList>
            <person name="Jackson A.P."/>
            <person name="Berry A."/>
            <person name="Aslett M."/>
            <person name="Allison H.C."/>
            <person name="Burton P."/>
            <person name="Vavrova-Anderson J."/>
            <person name="Brown R."/>
            <person name="Browne H."/>
            <person name="Corton N."/>
            <person name="Hauser H."/>
            <person name="Gamble J."/>
            <person name="Gilderthorp R."/>
            <person name="Marcello L."/>
            <person name="McQuillan J."/>
            <person name="Otto T.D."/>
            <person name="Quail M.A."/>
            <person name="Sanders M.J."/>
            <person name="van Tonder A."/>
            <person name="Ginger M.L."/>
            <person name="Field M.C."/>
            <person name="Barry J.D."/>
            <person name="Hertz-Fowler C."/>
            <person name="Berriman M."/>
        </authorList>
    </citation>
    <scope>NUCLEOTIDE SEQUENCE</scope>
    <source>
        <strain evidence="1 2">Y486</strain>
    </source>
</reference>
<name>F9WSM7_TRYVY</name>
<proteinExistence type="predicted"/>
<dbReference type="EMBL" id="CAEX01005897">
    <property type="protein sequence ID" value="CCD20566.1"/>
    <property type="molecule type" value="Genomic_DNA"/>
</dbReference>
<dbReference type="InterPro" id="IPR036691">
    <property type="entry name" value="Endo/exonu/phosph_ase_sf"/>
</dbReference>